<organism evidence="1 2">
    <name type="scientific">Pseudonocardia hierapolitana</name>
    <dbReference type="NCBI Taxonomy" id="1128676"/>
    <lineage>
        <taxon>Bacteria</taxon>
        <taxon>Bacillati</taxon>
        <taxon>Actinomycetota</taxon>
        <taxon>Actinomycetes</taxon>
        <taxon>Pseudonocardiales</taxon>
        <taxon>Pseudonocardiaceae</taxon>
        <taxon>Pseudonocardia</taxon>
    </lineage>
</organism>
<evidence type="ECO:0008006" key="3">
    <source>
        <dbReference type="Google" id="ProtNLM"/>
    </source>
</evidence>
<accession>A0A561SJD9</accession>
<sequence>MLTRHLNSAKATGRKKLIIAGLRTEICPTPTTSTRA</sequence>
<evidence type="ECO:0000313" key="2">
    <source>
        <dbReference type="Proteomes" id="UP000321261"/>
    </source>
</evidence>
<dbReference type="AlphaFoldDB" id="A0A561SJD9"/>
<reference evidence="1 2" key="1">
    <citation type="submission" date="2019-06" db="EMBL/GenBank/DDBJ databases">
        <title>Sequencing the genomes of 1000 actinobacteria strains.</title>
        <authorList>
            <person name="Klenk H.-P."/>
        </authorList>
    </citation>
    <scope>NUCLEOTIDE SEQUENCE [LARGE SCALE GENOMIC DNA]</scope>
    <source>
        <strain evidence="1 2">DSM 45671</strain>
    </source>
</reference>
<protein>
    <recommendedName>
        <fullName evidence="3">Isochorismatase family protein</fullName>
    </recommendedName>
</protein>
<name>A0A561SJD9_9PSEU</name>
<comment type="caution">
    <text evidence="1">The sequence shown here is derived from an EMBL/GenBank/DDBJ whole genome shotgun (WGS) entry which is preliminary data.</text>
</comment>
<evidence type="ECO:0000313" key="1">
    <source>
        <dbReference type="EMBL" id="TWF74997.1"/>
    </source>
</evidence>
<proteinExistence type="predicted"/>
<dbReference type="EMBL" id="VIWU01000001">
    <property type="protein sequence ID" value="TWF74997.1"/>
    <property type="molecule type" value="Genomic_DNA"/>
</dbReference>
<keyword evidence="2" id="KW-1185">Reference proteome</keyword>
<dbReference type="Proteomes" id="UP000321261">
    <property type="component" value="Unassembled WGS sequence"/>
</dbReference>
<gene>
    <name evidence="1" type="ORF">FHX44_11881</name>
</gene>